<reference evidence="2" key="1">
    <citation type="submission" date="2018-05" db="EMBL/GenBank/DDBJ databases">
        <authorList>
            <person name="Li X."/>
        </authorList>
    </citation>
    <scope>NUCLEOTIDE SEQUENCE [LARGE SCALE GENOMIC DNA]</scope>
    <source>
        <strain evidence="2">YIM 73061</strain>
    </source>
</reference>
<sequence>MRPSRGLLVIALSSASMVHGTCVAGEPPSRAARSGEPRWPSRTLTFDELAIQEQSAGAPWSIKRANGEYRFEVRQGERRLKAGERERPIERSEIQLQPRLHFGVDYTVSYEFKVEPGPPNASAWVNIGQIHATEDPEDAKRLGPLFAVQLAGERMRIVARADPQRISVSRPRDLWLFRDNADLVRGRWHRMDIEIRVAPLGDGRLVVKRDGLEIVKYAGPLGYNDAVGPYWKLGIYRSTSPEPLVVEFRRFTLTEGAGAAASAALR</sequence>
<dbReference type="Pfam" id="PF14099">
    <property type="entry name" value="Polysacc_lyase"/>
    <property type="match status" value="1"/>
</dbReference>
<dbReference type="OrthoDB" id="7177295at2"/>
<dbReference type="InterPro" id="IPR025975">
    <property type="entry name" value="Polysacc_lyase"/>
</dbReference>
<organism evidence="1 2">
    <name type="scientific">Phenylobacterium deserti</name>
    <dbReference type="NCBI Taxonomy" id="1914756"/>
    <lineage>
        <taxon>Bacteria</taxon>
        <taxon>Pseudomonadati</taxon>
        <taxon>Pseudomonadota</taxon>
        <taxon>Alphaproteobacteria</taxon>
        <taxon>Caulobacterales</taxon>
        <taxon>Caulobacteraceae</taxon>
        <taxon>Phenylobacterium</taxon>
    </lineage>
</organism>
<proteinExistence type="predicted"/>
<name>A0A328AVE7_9CAUL</name>
<dbReference type="EMBL" id="QFYR01000001">
    <property type="protein sequence ID" value="RAK58141.1"/>
    <property type="molecule type" value="Genomic_DNA"/>
</dbReference>
<dbReference type="RefSeq" id="WP_111514591.1">
    <property type="nucleotide sequence ID" value="NZ_QFYR01000001.1"/>
</dbReference>
<evidence type="ECO:0008006" key="3">
    <source>
        <dbReference type="Google" id="ProtNLM"/>
    </source>
</evidence>
<gene>
    <name evidence="1" type="ORF">DJ018_09610</name>
</gene>
<dbReference type="Gene3D" id="2.60.120.200">
    <property type="match status" value="1"/>
</dbReference>
<protein>
    <recommendedName>
        <fullName evidence="3">Polysaccharide lyase family 7 protein</fullName>
    </recommendedName>
</protein>
<evidence type="ECO:0000313" key="1">
    <source>
        <dbReference type="EMBL" id="RAK58141.1"/>
    </source>
</evidence>
<comment type="caution">
    <text evidence="1">The sequence shown here is derived from an EMBL/GenBank/DDBJ whole genome shotgun (WGS) entry which is preliminary data.</text>
</comment>
<dbReference type="AlphaFoldDB" id="A0A328AVE7"/>
<evidence type="ECO:0000313" key="2">
    <source>
        <dbReference type="Proteomes" id="UP000249725"/>
    </source>
</evidence>
<accession>A0A328AVE7</accession>
<keyword evidence="2" id="KW-1185">Reference proteome</keyword>
<dbReference type="Proteomes" id="UP000249725">
    <property type="component" value="Unassembled WGS sequence"/>
</dbReference>